<proteinExistence type="predicted"/>
<organism evidence="3 4">
    <name type="scientific">Phaeodactylum tricornutum (strain CCAP 1055/1)</name>
    <dbReference type="NCBI Taxonomy" id="556484"/>
    <lineage>
        <taxon>Eukaryota</taxon>
        <taxon>Sar</taxon>
        <taxon>Stramenopiles</taxon>
        <taxon>Ochrophyta</taxon>
        <taxon>Bacillariophyta</taxon>
        <taxon>Bacillariophyceae</taxon>
        <taxon>Bacillariophycidae</taxon>
        <taxon>Naviculales</taxon>
        <taxon>Phaeodactylaceae</taxon>
        <taxon>Phaeodactylum</taxon>
    </lineage>
</organism>
<dbReference type="RefSeq" id="XP_002183876.1">
    <property type="nucleotide sequence ID" value="XM_002183840.1"/>
</dbReference>
<feature type="compositionally biased region" description="Polar residues" evidence="1">
    <location>
        <begin position="314"/>
        <end position="331"/>
    </location>
</feature>
<dbReference type="KEGG" id="pti:PHATRDRAFT_49279"/>
<evidence type="ECO:0000256" key="2">
    <source>
        <dbReference type="SAM" id="SignalP"/>
    </source>
</evidence>
<name>B7GA30_PHATC</name>
<evidence type="ECO:0000313" key="4">
    <source>
        <dbReference type="Proteomes" id="UP000000759"/>
    </source>
</evidence>
<feature type="chain" id="PRO_5002853124" evidence="2">
    <location>
        <begin position="17"/>
        <end position="331"/>
    </location>
</feature>
<reference evidence="4" key="2">
    <citation type="submission" date="2008-08" db="EMBL/GenBank/DDBJ databases">
        <authorList>
            <consortium name="Diatom Consortium"/>
            <person name="Grigoriev I."/>
            <person name="Grimwood J."/>
            <person name="Kuo A."/>
            <person name="Otillar R.P."/>
            <person name="Salamov A."/>
            <person name="Detter J.C."/>
            <person name="Lindquist E."/>
            <person name="Shapiro H."/>
            <person name="Lucas S."/>
            <person name="Glavina del Rio T."/>
            <person name="Pitluck S."/>
            <person name="Rokhsar D."/>
            <person name="Bowler C."/>
        </authorList>
    </citation>
    <scope>GENOME REANNOTATION</scope>
    <source>
        <strain evidence="4">CCAP 1055/1</strain>
    </source>
</reference>
<protein>
    <submittedName>
        <fullName evidence="3">Uncharacterized protein</fullName>
    </submittedName>
</protein>
<feature type="compositionally biased region" description="Low complexity" evidence="1">
    <location>
        <begin position="298"/>
        <end position="313"/>
    </location>
</feature>
<keyword evidence="2" id="KW-0732">Signal</keyword>
<evidence type="ECO:0000256" key="1">
    <source>
        <dbReference type="SAM" id="MobiDB-lite"/>
    </source>
</evidence>
<dbReference type="GeneID" id="7195462"/>
<feature type="signal peptide" evidence="2">
    <location>
        <begin position="1"/>
        <end position="16"/>
    </location>
</feature>
<sequence length="331" mass="37156">MRSFGSVFVAVATVSASSPVHQCPAAIGVAASVRFPDERSVPSLVSQFPRGGSSRQPTWLRKASQMLRPSYRTASNYQKLLQEQRDLLERQLRQTREELAHLRKQVKSNASKSIAVRASNVKAQQGEALRFEETKMLNQQLTELETAMAKLQEMKDRLEALLLEEQEKMAALQVKLEEAETSSEELKAKHEKELELLRAELEAKASTQLAELKKMMKEQMKLALDQQKATAERERQKAILETEQKLQKQAELRLQTEQKKAEEAVEKEKVKMRKLVKALAEREKKLLAAAEKEAAKRTSAGGASSTQASSSSANQKATVTRKTGTVRNPFK</sequence>
<dbReference type="PaxDb" id="2850-Phatr49279"/>
<dbReference type="HOGENOM" id="CLU_840622_0_0_1"/>
<gene>
    <name evidence="3" type="ORF">PHATRDRAFT_49279</name>
</gene>
<dbReference type="Proteomes" id="UP000000759">
    <property type="component" value="Chromosome 21"/>
</dbReference>
<accession>B7GA30</accession>
<dbReference type="EMBL" id="CM000623">
    <property type="protein sequence ID" value="EEC44545.1"/>
    <property type="molecule type" value="Genomic_DNA"/>
</dbReference>
<dbReference type="AlphaFoldDB" id="B7GA30"/>
<reference evidence="3 4" key="1">
    <citation type="journal article" date="2008" name="Nature">
        <title>The Phaeodactylum genome reveals the evolutionary history of diatom genomes.</title>
        <authorList>
            <person name="Bowler C."/>
            <person name="Allen A.E."/>
            <person name="Badger J.H."/>
            <person name="Grimwood J."/>
            <person name="Jabbari K."/>
            <person name="Kuo A."/>
            <person name="Maheswari U."/>
            <person name="Martens C."/>
            <person name="Maumus F."/>
            <person name="Otillar R.P."/>
            <person name="Rayko E."/>
            <person name="Salamov A."/>
            <person name="Vandepoele K."/>
            <person name="Beszteri B."/>
            <person name="Gruber A."/>
            <person name="Heijde M."/>
            <person name="Katinka M."/>
            <person name="Mock T."/>
            <person name="Valentin K."/>
            <person name="Verret F."/>
            <person name="Berges J.A."/>
            <person name="Brownlee C."/>
            <person name="Cadoret J.P."/>
            <person name="Chiovitti A."/>
            <person name="Choi C.J."/>
            <person name="Coesel S."/>
            <person name="De Martino A."/>
            <person name="Detter J.C."/>
            <person name="Durkin C."/>
            <person name="Falciatore A."/>
            <person name="Fournet J."/>
            <person name="Haruta M."/>
            <person name="Huysman M.J."/>
            <person name="Jenkins B.D."/>
            <person name="Jiroutova K."/>
            <person name="Jorgensen R.E."/>
            <person name="Joubert Y."/>
            <person name="Kaplan A."/>
            <person name="Kroger N."/>
            <person name="Kroth P.G."/>
            <person name="La Roche J."/>
            <person name="Lindquist E."/>
            <person name="Lommer M."/>
            <person name="Martin-Jezequel V."/>
            <person name="Lopez P.J."/>
            <person name="Lucas S."/>
            <person name="Mangogna M."/>
            <person name="McGinnis K."/>
            <person name="Medlin L.K."/>
            <person name="Montsant A."/>
            <person name="Oudot-Le Secq M.P."/>
            <person name="Napoli C."/>
            <person name="Obornik M."/>
            <person name="Parker M.S."/>
            <person name="Petit J.L."/>
            <person name="Porcel B.M."/>
            <person name="Poulsen N."/>
            <person name="Robison M."/>
            <person name="Rychlewski L."/>
            <person name="Rynearson T.A."/>
            <person name="Schmutz J."/>
            <person name="Shapiro H."/>
            <person name="Siaut M."/>
            <person name="Stanley M."/>
            <person name="Sussman M.R."/>
            <person name="Taylor A.R."/>
            <person name="Vardi A."/>
            <person name="von Dassow P."/>
            <person name="Vyverman W."/>
            <person name="Willis A."/>
            <person name="Wyrwicz L.S."/>
            <person name="Rokhsar D.S."/>
            <person name="Weissenbach J."/>
            <person name="Armbrust E.V."/>
            <person name="Green B.R."/>
            <person name="Van de Peer Y."/>
            <person name="Grigoriev I.V."/>
        </authorList>
    </citation>
    <scope>NUCLEOTIDE SEQUENCE [LARGE SCALE GENOMIC DNA]</scope>
    <source>
        <strain evidence="3 4">CCAP 1055/1</strain>
    </source>
</reference>
<dbReference type="InParanoid" id="B7GA30"/>
<keyword evidence="4" id="KW-1185">Reference proteome</keyword>
<evidence type="ECO:0000313" key="3">
    <source>
        <dbReference type="EMBL" id="EEC44545.1"/>
    </source>
</evidence>
<feature type="region of interest" description="Disordered" evidence="1">
    <location>
        <begin position="290"/>
        <end position="331"/>
    </location>
</feature>